<keyword evidence="3" id="KW-0238">DNA-binding</keyword>
<reference evidence="7 8" key="1">
    <citation type="submission" date="2017-01" db="EMBL/GenBank/DDBJ databases">
        <authorList>
            <person name="Mah S.A."/>
            <person name="Swanson W.J."/>
            <person name="Moy G.W."/>
            <person name="Vacquier V.D."/>
        </authorList>
    </citation>
    <scope>NUCLEOTIDE SEQUENCE [LARGE SCALE GENOMIC DNA]</scope>
    <source>
        <strain evidence="7 8">NIO-1016</strain>
    </source>
</reference>
<dbReference type="PANTHER" id="PTHR30461">
    <property type="entry name" value="DNA-INVERTASE FROM LAMBDOID PROPHAGE"/>
    <property type="match status" value="1"/>
</dbReference>
<dbReference type="InterPro" id="IPR006118">
    <property type="entry name" value="Recombinase_CS"/>
</dbReference>
<gene>
    <name evidence="7" type="ORF">SAMN05443094_11157</name>
</gene>
<evidence type="ECO:0000256" key="1">
    <source>
        <dbReference type="ARBA" id="ARBA00009913"/>
    </source>
</evidence>
<evidence type="ECO:0000313" key="7">
    <source>
        <dbReference type="EMBL" id="SIR58301.1"/>
    </source>
</evidence>
<dbReference type="InterPro" id="IPR036162">
    <property type="entry name" value="Resolvase-like_N_sf"/>
</dbReference>
<dbReference type="CDD" id="cd03768">
    <property type="entry name" value="SR_ResInv"/>
    <property type="match status" value="1"/>
</dbReference>
<evidence type="ECO:0000256" key="5">
    <source>
        <dbReference type="PIRSR" id="PIRSR606118-50"/>
    </source>
</evidence>
<name>A0A1N7C3U1_9BACI</name>
<dbReference type="Proteomes" id="UP000186385">
    <property type="component" value="Unassembled WGS sequence"/>
</dbReference>
<dbReference type="GO" id="GO:0003677">
    <property type="term" value="F:DNA binding"/>
    <property type="evidence" value="ECO:0007669"/>
    <property type="project" value="UniProtKB-KW"/>
</dbReference>
<dbReference type="STRING" id="1017273.SAMN05443094_11157"/>
<dbReference type="PROSITE" id="PS00398">
    <property type="entry name" value="RECOMBINASES_2"/>
    <property type="match status" value="1"/>
</dbReference>
<sequence length="296" mass="34209">MDYLYESAQGVVDYQLLRRITSDHFIDYVERCAPSDIDYVKVRKSDNESYLAVYVKLSHPNRFMRFFYDGHDTANYLMDTFTTLDLHAFGLEVVQHDENYISICEDQIKIVGYARSSTDKQNLQMQIDALEKAGCIEIFEEKITSSKRERPELNKMLNMLGKGDRVVVYKLDRISRSIKHLIELAELFEEKGVELVSIQDNIDTSTDRFFFRRMATIGEMERGIISERTRAGISSARARGRKGGRPKVSEKDLKTALKMYEAKESSISEIVKATGISQATLYRYINKLAEKKDQEK</sequence>
<evidence type="ECO:0000259" key="6">
    <source>
        <dbReference type="PROSITE" id="PS51736"/>
    </source>
</evidence>
<accession>A0A1N7C3U1</accession>
<dbReference type="SMART" id="SM00857">
    <property type="entry name" value="Resolvase"/>
    <property type="match status" value="1"/>
</dbReference>
<protein>
    <submittedName>
        <fullName evidence="7">Site-specific DNA recombinase</fullName>
    </submittedName>
</protein>
<dbReference type="AlphaFoldDB" id="A0A1N7C3U1"/>
<dbReference type="Pfam" id="PF02796">
    <property type="entry name" value="HTH_7"/>
    <property type="match status" value="1"/>
</dbReference>
<dbReference type="InterPro" id="IPR006119">
    <property type="entry name" value="Resolv_N"/>
</dbReference>
<dbReference type="EMBL" id="FTLX01000011">
    <property type="protein sequence ID" value="SIR58301.1"/>
    <property type="molecule type" value="Genomic_DNA"/>
</dbReference>
<feature type="active site" description="O-(5'-phospho-DNA)-serine intermediate" evidence="5">
    <location>
        <position position="117"/>
    </location>
</feature>
<dbReference type="GO" id="GO:0015074">
    <property type="term" value="P:DNA integration"/>
    <property type="evidence" value="ECO:0007669"/>
    <property type="project" value="UniProtKB-KW"/>
</dbReference>
<dbReference type="Gene3D" id="3.40.50.1390">
    <property type="entry name" value="Resolvase, N-terminal catalytic domain"/>
    <property type="match status" value="1"/>
</dbReference>
<organism evidence="7 8">
    <name type="scientific">Domibacillus enclensis</name>
    <dbReference type="NCBI Taxonomy" id="1017273"/>
    <lineage>
        <taxon>Bacteria</taxon>
        <taxon>Bacillati</taxon>
        <taxon>Bacillota</taxon>
        <taxon>Bacilli</taxon>
        <taxon>Bacillales</taxon>
        <taxon>Bacillaceae</taxon>
        <taxon>Domibacillus</taxon>
    </lineage>
</organism>
<evidence type="ECO:0000256" key="2">
    <source>
        <dbReference type="ARBA" id="ARBA00022908"/>
    </source>
</evidence>
<proteinExistence type="inferred from homology"/>
<dbReference type="InterPro" id="IPR006120">
    <property type="entry name" value="Resolvase_HTH_dom"/>
</dbReference>
<evidence type="ECO:0000256" key="3">
    <source>
        <dbReference type="ARBA" id="ARBA00023125"/>
    </source>
</evidence>
<feature type="domain" description="Resolvase/invertase-type recombinase catalytic" evidence="6">
    <location>
        <begin position="109"/>
        <end position="240"/>
    </location>
</feature>
<dbReference type="Gene3D" id="1.10.10.60">
    <property type="entry name" value="Homeodomain-like"/>
    <property type="match status" value="1"/>
</dbReference>
<keyword evidence="2" id="KW-0229">DNA integration</keyword>
<dbReference type="PANTHER" id="PTHR30461:SF2">
    <property type="entry name" value="SERINE RECOMBINASE PINE-RELATED"/>
    <property type="match status" value="1"/>
</dbReference>
<dbReference type="Pfam" id="PF00239">
    <property type="entry name" value="Resolvase"/>
    <property type="match status" value="1"/>
</dbReference>
<evidence type="ECO:0000256" key="4">
    <source>
        <dbReference type="ARBA" id="ARBA00023172"/>
    </source>
</evidence>
<dbReference type="SUPFAM" id="SSF53041">
    <property type="entry name" value="Resolvase-like"/>
    <property type="match status" value="1"/>
</dbReference>
<dbReference type="PROSITE" id="PS51736">
    <property type="entry name" value="RECOMBINASES_3"/>
    <property type="match status" value="1"/>
</dbReference>
<keyword evidence="4" id="KW-0233">DNA recombination</keyword>
<dbReference type="GO" id="GO:0000150">
    <property type="term" value="F:DNA strand exchange activity"/>
    <property type="evidence" value="ECO:0007669"/>
    <property type="project" value="InterPro"/>
</dbReference>
<dbReference type="InterPro" id="IPR050639">
    <property type="entry name" value="SSR_resolvase"/>
</dbReference>
<comment type="similarity">
    <text evidence="1">Belongs to the site-specific recombinase resolvase family.</text>
</comment>
<evidence type="ECO:0000313" key="8">
    <source>
        <dbReference type="Proteomes" id="UP000186385"/>
    </source>
</evidence>